<organism evidence="1 2">
    <name type="scientific">Gossypium stocksii</name>
    <dbReference type="NCBI Taxonomy" id="47602"/>
    <lineage>
        <taxon>Eukaryota</taxon>
        <taxon>Viridiplantae</taxon>
        <taxon>Streptophyta</taxon>
        <taxon>Embryophyta</taxon>
        <taxon>Tracheophyta</taxon>
        <taxon>Spermatophyta</taxon>
        <taxon>Magnoliopsida</taxon>
        <taxon>eudicotyledons</taxon>
        <taxon>Gunneridae</taxon>
        <taxon>Pentapetalae</taxon>
        <taxon>rosids</taxon>
        <taxon>malvids</taxon>
        <taxon>Malvales</taxon>
        <taxon>Malvaceae</taxon>
        <taxon>Malvoideae</taxon>
        <taxon>Gossypium</taxon>
    </lineage>
</organism>
<dbReference type="AlphaFoldDB" id="A0A9D3VU39"/>
<evidence type="ECO:0000313" key="1">
    <source>
        <dbReference type="EMBL" id="KAH1097525.1"/>
    </source>
</evidence>
<proteinExistence type="predicted"/>
<accession>A0A9D3VU39</accession>
<dbReference type="EMBL" id="JAIQCV010000005">
    <property type="protein sequence ID" value="KAH1097525.1"/>
    <property type="molecule type" value="Genomic_DNA"/>
</dbReference>
<feature type="non-terminal residue" evidence="1">
    <location>
        <position position="1"/>
    </location>
</feature>
<keyword evidence="2" id="KW-1185">Reference proteome</keyword>
<sequence>CVTDVVSGILIGSNTKLPIYTPFGLQVDELLRNDPIRLPIGPMTLARAKKFKEALVGLIQQFWVEQVKINHYLADDKDPSPCNILHEEL</sequence>
<gene>
    <name evidence="1" type="ORF">J1N35_014446</name>
</gene>
<dbReference type="Proteomes" id="UP000828251">
    <property type="component" value="Unassembled WGS sequence"/>
</dbReference>
<evidence type="ECO:0000313" key="2">
    <source>
        <dbReference type="Proteomes" id="UP000828251"/>
    </source>
</evidence>
<name>A0A9D3VU39_9ROSI</name>
<comment type="caution">
    <text evidence="1">The sequence shown here is derived from an EMBL/GenBank/DDBJ whole genome shotgun (WGS) entry which is preliminary data.</text>
</comment>
<protein>
    <submittedName>
        <fullName evidence="1">Uncharacterized protein</fullName>
    </submittedName>
</protein>
<dbReference type="OrthoDB" id="1017754at2759"/>
<reference evidence="1 2" key="1">
    <citation type="journal article" date="2021" name="Plant Biotechnol. J.">
        <title>Multi-omics assisted identification of the key and species-specific regulatory components of drought-tolerant mechanisms in Gossypium stocksii.</title>
        <authorList>
            <person name="Yu D."/>
            <person name="Ke L."/>
            <person name="Zhang D."/>
            <person name="Wu Y."/>
            <person name="Sun Y."/>
            <person name="Mei J."/>
            <person name="Sun J."/>
            <person name="Sun Y."/>
        </authorList>
    </citation>
    <scope>NUCLEOTIDE SEQUENCE [LARGE SCALE GENOMIC DNA]</scope>
    <source>
        <strain evidence="2">cv. E1</strain>
        <tissue evidence="1">Leaf</tissue>
    </source>
</reference>